<reference evidence="2 3" key="2">
    <citation type="submission" date="2013-03" db="EMBL/GenBank/DDBJ databases">
        <title>The Genome Sequence of Enterococcus casseliflavus EC20 (899205).</title>
        <authorList>
            <consortium name="The Broad Institute Genomics Platform"/>
            <consortium name="The Broad Institute Genome Sequencing Center for Infectious Disease"/>
            <person name="Russ C."/>
            <person name="Feldgarden M."/>
            <person name="Gilmore M."/>
            <person name="Manson J."/>
            <person name="Palmer K."/>
            <person name="Carniol K."/>
            <person name="Walker B."/>
            <person name="Young S.K."/>
            <person name="Zeng Q."/>
            <person name="Gargeya S."/>
            <person name="Fitzgerald M."/>
            <person name="Haas B."/>
            <person name="Abouelleil A."/>
            <person name="Allen A.W."/>
            <person name="Alvarado L."/>
            <person name="Arachchi H.M."/>
            <person name="Berlin A.M."/>
            <person name="Chapman S.B."/>
            <person name="Gainer-Dewar J."/>
            <person name="Goldberg J."/>
            <person name="Griggs A."/>
            <person name="Gujja S."/>
            <person name="Hansen M."/>
            <person name="Howarth C."/>
            <person name="Imamovic A."/>
            <person name="Ireland A."/>
            <person name="Larimer J."/>
            <person name="McCowan C."/>
            <person name="Murphy C."/>
            <person name="Pearson M."/>
            <person name="Poon T.W."/>
            <person name="Priest M."/>
            <person name="Roberts A."/>
            <person name="Saif S."/>
            <person name="Shea T."/>
            <person name="Sisk P."/>
            <person name="Sykes S."/>
            <person name="Wortman J."/>
            <person name="Nusbaum C."/>
            <person name="Birren B."/>
        </authorList>
    </citation>
    <scope>NUCLEOTIDE SEQUENCE [LARGE SCALE GENOMIC DNA]</scope>
    <source>
        <strain evidence="2 3">EC20</strain>
    </source>
</reference>
<dbReference type="HOGENOM" id="CLU_1330239_0_0_9"/>
<feature type="transmembrane region" description="Helical" evidence="1">
    <location>
        <begin position="6"/>
        <end position="29"/>
    </location>
</feature>
<organism evidence="2 3">
    <name type="scientific">Enterococcus casseliflavus EC20</name>
    <dbReference type="NCBI Taxonomy" id="565655"/>
    <lineage>
        <taxon>Bacteria</taxon>
        <taxon>Bacillati</taxon>
        <taxon>Bacillota</taxon>
        <taxon>Bacilli</taxon>
        <taxon>Lactobacillales</taxon>
        <taxon>Enterococcaceae</taxon>
        <taxon>Enterococcus</taxon>
    </lineage>
</organism>
<dbReference type="GeneID" id="15142360"/>
<dbReference type="eggNOG" id="ENOG5030JJ4">
    <property type="taxonomic scope" value="Bacteria"/>
</dbReference>
<keyword evidence="1" id="KW-1133">Transmembrane helix</keyword>
<reference evidence="2 3" key="1">
    <citation type="submission" date="2009-02" db="EMBL/GenBank/DDBJ databases">
        <authorList>
            <consortium name="The Broad Institute Genome Sequencing Platform"/>
            <person name="Feldgarden M."/>
            <person name="Young S.K."/>
            <person name="Kodira C.D."/>
            <person name="Zeng Q."/>
            <person name="Koehrsen M."/>
            <person name="Alvarado L."/>
            <person name="Berlin A."/>
            <person name="Borenstein D."/>
            <person name="Chen Z."/>
            <person name="Engels R."/>
            <person name="Freedman E."/>
            <person name="Gellesch M."/>
            <person name="Goldberg J."/>
            <person name="Griggs A."/>
            <person name="Gujja S."/>
            <person name="Heiman D."/>
            <person name="Hepburn T."/>
            <person name="Howarth C."/>
            <person name="Jen D."/>
            <person name="Larson L."/>
            <person name="Lewis B."/>
            <person name="Mehta T."/>
            <person name="Park D."/>
            <person name="Pearson M."/>
            <person name="Roberts A."/>
            <person name="Saif S."/>
            <person name="Shea T."/>
            <person name="Shenoy N."/>
            <person name="Sisk P."/>
            <person name="Stolte C."/>
            <person name="Sykes S."/>
            <person name="Walk T."/>
            <person name="White J."/>
            <person name="Yandava C."/>
            <person name="Gilmore M."/>
            <person name="Manson J."/>
            <person name="Palmer K."/>
            <person name="Carniol K."/>
            <person name="Lander E."/>
            <person name="Nusbaum C."/>
            <person name="Galagan J."/>
            <person name="Birren B."/>
        </authorList>
    </citation>
    <scope>NUCLEOTIDE SEQUENCE [LARGE SCALE GENOMIC DNA]</scope>
    <source>
        <strain evidence="2 3">EC20</strain>
    </source>
</reference>
<name>C9A5Q6_ENTCA</name>
<evidence type="ECO:0000313" key="3">
    <source>
        <dbReference type="Proteomes" id="UP000012675"/>
    </source>
</evidence>
<protein>
    <submittedName>
        <fullName evidence="2">Uncharacterized protein</fullName>
    </submittedName>
</protein>
<accession>C9A5Q6</accession>
<dbReference type="RefSeq" id="WP_015509832.1">
    <property type="nucleotide sequence ID" value="NC_020995.1"/>
</dbReference>
<gene>
    <name evidence="2" type="ORF">ECBG_02229</name>
</gene>
<sequence length="179" mass="20045">MTNGSSQGLFVVVAIVIFGIFVFLSYLLFRDIMSPSLSGIFKDGLEQAENNLINTATDNPIINSEISIEISDLNFNFNKLDFDSPTFPRLSENINVTIKNLTDKELLYKVKFSAEGKGLFIGDIDTTDINSIYATELEKTIKLKPNEVHQFDFIGILNAHEYESSRPETYSINSSATKI</sequence>
<keyword evidence="1" id="KW-0812">Transmembrane</keyword>
<dbReference type="EMBL" id="CP004856">
    <property type="protein sequence ID" value="EEV39960.1"/>
    <property type="molecule type" value="Genomic_DNA"/>
</dbReference>
<dbReference type="Proteomes" id="UP000012675">
    <property type="component" value="Chromosome"/>
</dbReference>
<dbReference type="KEGG" id="ecas:ECBG_02229"/>
<proteinExistence type="predicted"/>
<evidence type="ECO:0000313" key="2">
    <source>
        <dbReference type="EMBL" id="EEV39960.1"/>
    </source>
</evidence>
<keyword evidence="3" id="KW-1185">Reference proteome</keyword>
<dbReference type="AlphaFoldDB" id="C9A5Q6"/>
<evidence type="ECO:0000256" key="1">
    <source>
        <dbReference type="SAM" id="Phobius"/>
    </source>
</evidence>
<keyword evidence="1" id="KW-0472">Membrane</keyword>